<gene>
    <name evidence="8" type="ORF">UCRPC4_g05808</name>
</gene>
<dbReference type="GO" id="GO:0003677">
    <property type="term" value="F:DNA binding"/>
    <property type="evidence" value="ECO:0007669"/>
    <property type="project" value="TreeGrafter"/>
</dbReference>
<evidence type="ECO:0000313" key="9">
    <source>
        <dbReference type="Proteomes" id="UP000053317"/>
    </source>
</evidence>
<dbReference type="GO" id="GO:0000178">
    <property type="term" value="C:exosome (RNase complex)"/>
    <property type="evidence" value="ECO:0007669"/>
    <property type="project" value="TreeGrafter"/>
</dbReference>
<dbReference type="PANTHER" id="PTHR15341">
    <property type="entry name" value="SUN-COR STEROID HORMONE RECEPTOR CO-REPRESSOR"/>
    <property type="match status" value="1"/>
</dbReference>
<evidence type="ECO:0000256" key="3">
    <source>
        <dbReference type="ARBA" id="ARBA00022552"/>
    </source>
</evidence>
<proteinExistence type="inferred from homology"/>
<comment type="subcellular location">
    <subcellularLocation>
        <location evidence="1 6">Nucleus</location>
    </subcellularLocation>
</comment>
<reference evidence="8 9" key="2">
    <citation type="submission" date="2015-05" db="EMBL/GenBank/DDBJ databases">
        <authorList>
            <person name="Morales-Cruz A."/>
            <person name="Amrine K.C."/>
            <person name="Cantu D."/>
        </authorList>
    </citation>
    <scope>NUCLEOTIDE SEQUENCE [LARGE SCALE GENOMIC DNA]</scope>
    <source>
        <strain evidence="8">UCRPC4</strain>
    </source>
</reference>
<evidence type="ECO:0000256" key="7">
    <source>
        <dbReference type="SAM" id="MobiDB-lite"/>
    </source>
</evidence>
<dbReference type="InterPro" id="IPR007146">
    <property type="entry name" value="Sas10/Utp3/C1D"/>
</dbReference>
<dbReference type="InterPro" id="IPR011082">
    <property type="entry name" value="Exosome-assoc_fac/DNA_repair"/>
</dbReference>
<dbReference type="GO" id="GO:0003723">
    <property type="term" value="F:RNA binding"/>
    <property type="evidence" value="ECO:0007669"/>
    <property type="project" value="UniProtKB-UniRule"/>
</dbReference>
<comment type="caution">
    <text evidence="8">The sequence shown here is derived from an EMBL/GenBank/DDBJ whole genome shotgun (WGS) entry which is preliminary data.</text>
</comment>
<evidence type="ECO:0000256" key="6">
    <source>
        <dbReference type="RuleBase" id="RU368003"/>
    </source>
</evidence>
<dbReference type="Pfam" id="PF04000">
    <property type="entry name" value="Sas10_Utp3"/>
    <property type="match status" value="1"/>
</dbReference>
<keyword evidence="9" id="KW-1185">Reference proteome</keyword>
<reference evidence="8 9" key="1">
    <citation type="submission" date="2015-05" db="EMBL/GenBank/DDBJ databases">
        <title>Distinctive expansion of gene families associated with plant cell wall degradation and secondary metabolism in the genomes of grapevine trunk pathogens.</title>
        <authorList>
            <person name="Lawrence D.P."/>
            <person name="Travadon R."/>
            <person name="Rolshausen P.E."/>
            <person name="Baumgartner K."/>
        </authorList>
    </citation>
    <scope>NUCLEOTIDE SEQUENCE [LARGE SCALE GENOMIC DNA]</scope>
    <source>
        <strain evidence="8">UCRPC4</strain>
    </source>
</reference>
<feature type="region of interest" description="Disordered" evidence="7">
    <location>
        <begin position="140"/>
        <end position="218"/>
    </location>
</feature>
<keyword evidence="3 6" id="KW-0698">rRNA processing</keyword>
<evidence type="ECO:0000256" key="2">
    <source>
        <dbReference type="ARBA" id="ARBA00009154"/>
    </source>
</evidence>
<comment type="function">
    <text evidence="6">Required for exosome-dependent processing of pre-rRNA and small nucleolar RNA (snRNA) precursors. Involved in processing of 35S pre-rRNA at the A0, A1 and A2 sites.</text>
</comment>
<keyword evidence="5 6" id="KW-0539">Nucleus</keyword>
<dbReference type="PANTHER" id="PTHR15341:SF3">
    <property type="entry name" value="NUCLEAR NUCLEIC ACID-BINDING PROTEIN C1D"/>
    <property type="match status" value="1"/>
</dbReference>
<evidence type="ECO:0000313" key="8">
    <source>
        <dbReference type="EMBL" id="KKY16850.1"/>
    </source>
</evidence>
<accession>A0A0G2GIT2</accession>
<evidence type="ECO:0000256" key="1">
    <source>
        <dbReference type="ARBA" id="ARBA00004123"/>
    </source>
</evidence>
<dbReference type="AlphaFoldDB" id="A0A0G2GIT2"/>
<feature type="compositionally biased region" description="Basic residues" evidence="7">
    <location>
        <begin position="207"/>
        <end position="218"/>
    </location>
</feature>
<comment type="similarity">
    <text evidence="2 6">Belongs to the C1D family.</text>
</comment>
<dbReference type="GO" id="GO:0005730">
    <property type="term" value="C:nucleolus"/>
    <property type="evidence" value="ECO:0007669"/>
    <property type="project" value="TreeGrafter"/>
</dbReference>
<dbReference type="OrthoDB" id="1421013at2759"/>
<evidence type="ECO:0000256" key="5">
    <source>
        <dbReference type="ARBA" id="ARBA00023242"/>
    </source>
</evidence>
<sequence length="218" mass="24620">MDIAKLTDLVDRLDDNIDDLEDHLEPLLSTAFSATTKKLPVLDRAKLYVLVTYSIESLLFSYLRLHGQNAKEHPVFKELSRVRLYFEKIKETETGGPTKRETLALDKGAAGRIIRHGLSGNDRYDRQRAEREARENALAVKKLNKMSSNSTRQKRSLATAEIEGAVGNIDQLEKNAEETEEQTGSTSEAPTQTGAPKKKNKESSSHRRDRRKKQKQGD</sequence>
<name>A0A0G2GIT2_PHACM</name>
<evidence type="ECO:0000256" key="4">
    <source>
        <dbReference type="ARBA" id="ARBA00022884"/>
    </source>
</evidence>
<dbReference type="EMBL" id="LCWF01000155">
    <property type="protein sequence ID" value="KKY16850.1"/>
    <property type="molecule type" value="Genomic_DNA"/>
</dbReference>
<keyword evidence="4 6" id="KW-0694">RNA-binding</keyword>
<dbReference type="GO" id="GO:0010468">
    <property type="term" value="P:regulation of gene expression"/>
    <property type="evidence" value="ECO:0007669"/>
    <property type="project" value="TreeGrafter"/>
</dbReference>
<organism evidence="8 9">
    <name type="scientific">Phaeomoniella chlamydospora</name>
    <name type="common">Phaeoacremonium chlamydosporum</name>
    <dbReference type="NCBI Taxonomy" id="158046"/>
    <lineage>
        <taxon>Eukaryota</taxon>
        <taxon>Fungi</taxon>
        <taxon>Dikarya</taxon>
        <taxon>Ascomycota</taxon>
        <taxon>Pezizomycotina</taxon>
        <taxon>Eurotiomycetes</taxon>
        <taxon>Chaetothyriomycetidae</taxon>
        <taxon>Phaeomoniellales</taxon>
        <taxon>Phaeomoniellaceae</taxon>
        <taxon>Phaeomoniella</taxon>
    </lineage>
</organism>
<dbReference type="Proteomes" id="UP000053317">
    <property type="component" value="Unassembled WGS sequence"/>
</dbReference>
<protein>
    <recommendedName>
        <fullName evidence="6">Exosome complex protein</fullName>
    </recommendedName>
</protein>
<dbReference type="GO" id="GO:0000460">
    <property type="term" value="P:maturation of 5.8S rRNA"/>
    <property type="evidence" value="ECO:0007669"/>
    <property type="project" value="TreeGrafter"/>
</dbReference>